<evidence type="ECO:0000313" key="2">
    <source>
        <dbReference type="Proteomes" id="UP001596171"/>
    </source>
</evidence>
<proteinExistence type="predicted"/>
<dbReference type="EMBL" id="JBHSSE010000010">
    <property type="protein sequence ID" value="MFC6201234.1"/>
    <property type="molecule type" value="Genomic_DNA"/>
</dbReference>
<comment type="caution">
    <text evidence="1">The sequence shown here is derived from an EMBL/GenBank/DDBJ whole genome shotgun (WGS) entry which is preliminary data.</text>
</comment>
<gene>
    <name evidence="1" type="ORF">ACFP1L_04875</name>
</gene>
<accession>A0ABW1SIW5</accession>
<organism evidence="1 2">
    <name type="scientific">Lactiplantibacillus nangangensis</name>
    <dbReference type="NCBI Taxonomy" id="2559917"/>
    <lineage>
        <taxon>Bacteria</taxon>
        <taxon>Bacillati</taxon>
        <taxon>Bacillota</taxon>
        <taxon>Bacilli</taxon>
        <taxon>Lactobacillales</taxon>
        <taxon>Lactobacillaceae</taxon>
        <taxon>Lactiplantibacillus</taxon>
    </lineage>
</organism>
<dbReference type="Proteomes" id="UP001596171">
    <property type="component" value="Unassembled WGS sequence"/>
</dbReference>
<protein>
    <submittedName>
        <fullName evidence="1">Uncharacterized protein</fullName>
    </submittedName>
</protein>
<keyword evidence="2" id="KW-1185">Reference proteome</keyword>
<evidence type="ECO:0000313" key="1">
    <source>
        <dbReference type="EMBL" id="MFC6201234.1"/>
    </source>
</evidence>
<reference evidence="2" key="1">
    <citation type="journal article" date="2019" name="Int. J. Syst. Evol. Microbiol.">
        <title>The Global Catalogue of Microorganisms (GCM) 10K type strain sequencing project: providing services to taxonomists for standard genome sequencing and annotation.</title>
        <authorList>
            <consortium name="The Broad Institute Genomics Platform"/>
            <consortium name="The Broad Institute Genome Sequencing Center for Infectious Disease"/>
            <person name="Wu L."/>
            <person name="Ma J."/>
        </authorList>
    </citation>
    <scope>NUCLEOTIDE SEQUENCE [LARGE SCALE GENOMIC DNA]</scope>
    <source>
        <strain evidence="2">CCM 8930</strain>
    </source>
</reference>
<dbReference type="RefSeq" id="WP_137617187.1">
    <property type="nucleotide sequence ID" value="NZ_BJDI01000018.1"/>
</dbReference>
<sequence length="82" mass="9255">MKKIGLSLAIASLVGSGFWIWRHRSSIAKKLRVSSRQDRIKGTALKMKHQLTEDPRDQLRGNLLADRAGVKDWLIAVKCNSK</sequence>
<name>A0ABW1SIW5_9LACO</name>